<feature type="domain" description="Phytase-like" evidence="2">
    <location>
        <begin position="56"/>
        <end position="303"/>
    </location>
</feature>
<dbReference type="AlphaFoldDB" id="A0A6M1LSW5"/>
<evidence type="ECO:0000256" key="1">
    <source>
        <dbReference type="SAM" id="SignalP"/>
    </source>
</evidence>
<proteinExistence type="predicted"/>
<dbReference type="RefSeq" id="WP_164697515.1">
    <property type="nucleotide sequence ID" value="NZ_JAAIKB010000016.1"/>
</dbReference>
<feature type="signal peptide" evidence="1">
    <location>
        <begin position="1"/>
        <end position="24"/>
    </location>
</feature>
<reference evidence="3 4" key="1">
    <citation type="submission" date="2020-02" db="EMBL/GenBank/DDBJ databases">
        <authorList>
            <person name="Kim H.M."/>
            <person name="Jeon C.O."/>
        </authorList>
    </citation>
    <scope>NUCLEOTIDE SEQUENCE [LARGE SCALE GENOMIC DNA]</scope>
    <source>
        <strain evidence="3 4">PeD5</strain>
    </source>
</reference>
<reference evidence="3 4" key="2">
    <citation type="submission" date="2020-03" db="EMBL/GenBank/DDBJ databases">
        <title>Roseomonas stagni sp. nov., isolated from pond water in Japan.</title>
        <authorList>
            <person name="Furuhata K."/>
            <person name="Miyamoto H."/>
            <person name="Goto K."/>
        </authorList>
    </citation>
    <scope>NUCLEOTIDE SEQUENCE [LARGE SCALE GENOMIC DNA]</scope>
    <source>
        <strain evidence="3 4">PeD5</strain>
    </source>
</reference>
<feature type="chain" id="PRO_5026786369" evidence="1">
    <location>
        <begin position="25"/>
        <end position="318"/>
    </location>
</feature>
<evidence type="ECO:0000259" key="2">
    <source>
        <dbReference type="Pfam" id="PF13449"/>
    </source>
</evidence>
<dbReference type="Pfam" id="PF13449">
    <property type="entry name" value="Phytase-like"/>
    <property type="match status" value="1"/>
</dbReference>
<dbReference type="SUPFAM" id="SSF63829">
    <property type="entry name" value="Calcium-dependent phosphotriesterase"/>
    <property type="match status" value="1"/>
</dbReference>
<dbReference type="InterPro" id="IPR014567">
    <property type="entry name" value="UCP031900"/>
</dbReference>
<evidence type="ECO:0000313" key="3">
    <source>
        <dbReference type="EMBL" id="NGM23598.1"/>
    </source>
</evidence>
<sequence length="318" mass="33245">MATRRGLLTAAAAVLSGCMPGAEAGALSRPLDLPALPAGGPLRVLGGLEIDRRVLGFGGLSALHLADDLTLTAISDLGRFAEMRLALDAGLRPTSVTLIRTGPLRDGAGRPLERGHAGDSESLARLPDGSWLVGFERWHRLRAYRTLSSPGTYVAAPPGLERAPANAGLESLAVLPDGRLVAIAEEFPPGVDASITAAWIGRPGAWQPIAYRIGPGGLLPVDAAALPDGALLVLERSFSIFGGFSGRLVRVPAAQLAAPAIGAVLQGEELLRLAAPLPSDNYEGLAVLRRDGRTLLAIISDDNENRLQRTLLLVFELL</sequence>
<name>A0A6M1LSW5_9PROT</name>
<evidence type="ECO:0000313" key="4">
    <source>
        <dbReference type="Proteomes" id="UP000475385"/>
    </source>
</evidence>
<comment type="caution">
    <text evidence="3">The sequence shown here is derived from an EMBL/GenBank/DDBJ whole genome shotgun (WGS) entry which is preliminary data.</text>
</comment>
<accession>A0A6M1LSW5</accession>
<dbReference type="InterPro" id="IPR027372">
    <property type="entry name" value="Phytase-like_dom"/>
</dbReference>
<protein>
    <submittedName>
        <fullName evidence="3">Esterase-like activity of phytase family protein</fullName>
    </submittedName>
</protein>
<dbReference type="PIRSF" id="PIRSF031900">
    <property type="entry name" value="UCP031900"/>
    <property type="match status" value="1"/>
</dbReference>
<dbReference type="Proteomes" id="UP000475385">
    <property type="component" value="Unassembled WGS sequence"/>
</dbReference>
<dbReference type="EMBL" id="JAAIKB010000016">
    <property type="protein sequence ID" value="NGM23598.1"/>
    <property type="molecule type" value="Genomic_DNA"/>
</dbReference>
<gene>
    <name evidence="3" type="ORF">G3576_26530</name>
</gene>
<keyword evidence="4" id="KW-1185">Reference proteome</keyword>
<organism evidence="3 4">
    <name type="scientific">Falsiroseomonas algicola</name>
    <dbReference type="NCBI Taxonomy" id="2716930"/>
    <lineage>
        <taxon>Bacteria</taxon>
        <taxon>Pseudomonadati</taxon>
        <taxon>Pseudomonadota</taxon>
        <taxon>Alphaproteobacteria</taxon>
        <taxon>Acetobacterales</taxon>
        <taxon>Roseomonadaceae</taxon>
        <taxon>Falsiroseomonas</taxon>
    </lineage>
</organism>
<dbReference type="PROSITE" id="PS51257">
    <property type="entry name" value="PROKAR_LIPOPROTEIN"/>
    <property type="match status" value="1"/>
</dbReference>
<keyword evidence="1" id="KW-0732">Signal</keyword>